<feature type="transmembrane region" description="Helical" evidence="7">
    <location>
        <begin position="254"/>
        <end position="273"/>
    </location>
</feature>
<protein>
    <submittedName>
        <fullName evidence="8">Branched-chain amino acid ABC transporter permease</fullName>
    </submittedName>
</protein>
<proteinExistence type="predicted"/>
<dbReference type="AlphaFoldDB" id="A0A7J9UWW3"/>
<dbReference type="GO" id="GO:0015658">
    <property type="term" value="F:branched-chain amino acid transmembrane transporter activity"/>
    <property type="evidence" value="ECO:0007669"/>
    <property type="project" value="InterPro"/>
</dbReference>
<dbReference type="InterPro" id="IPR043428">
    <property type="entry name" value="LivM-like"/>
</dbReference>
<evidence type="ECO:0000256" key="2">
    <source>
        <dbReference type="ARBA" id="ARBA00022475"/>
    </source>
</evidence>
<evidence type="ECO:0000313" key="9">
    <source>
        <dbReference type="Proteomes" id="UP000429644"/>
    </source>
</evidence>
<sequence>MNTDTSGGHAPARPGLGARLVTLAGPLVVVYIWILLASLMGGALPVQAEYALVNLVIVVGLQIFIGNSGVLSFGHVAFVAVGAWVFGLMVIDPVLKANLLSNAFPVLIDTQLPLGTAVVLALVGGGVFAAVVAPFLMRANGLQAGIATFALLLMVGQVLTYWTKIAPPSGQSMVGIPNVLGLQQLLFFALGTIAVSWLYQQTRSARLLRASRESLIAAPASGVNVTGHRIVAFVLSGAVAGLGGALWAETNRVVQASQLGIGFTFTLIAMLVLGGRQSLWGAVVGTITYSVLDSALQLFQGGVVLGPVIVTVPEGARLIVLGAVLVLVLLLRPEGITGGREFALRRPWDRFAARGSARAGRPESVPPGTPSAPDTAADAPLEGAARGGRTDDVPA</sequence>
<dbReference type="Pfam" id="PF02653">
    <property type="entry name" value="BPD_transp_2"/>
    <property type="match status" value="1"/>
</dbReference>
<dbReference type="EMBL" id="WHPD01002277">
    <property type="protein sequence ID" value="MPV89108.1"/>
    <property type="molecule type" value="Genomic_DNA"/>
</dbReference>
<evidence type="ECO:0000256" key="6">
    <source>
        <dbReference type="SAM" id="MobiDB-lite"/>
    </source>
</evidence>
<feature type="compositionally biased region" description="Low complexity" evidence="6">
    <location>
        <begin position="371"/>
        <end position="380"/>
    </location>
</feature>
<organism evidence="8 9">
    <name type="scientific">Georgenia ruanii</name>
    <dbReference type="NCBI Taxonomy" id="348442"/>
    <lineage>
        <taxon>Bacteria</taxon>
        <taxon>Bacillati</taxon>
        <taxon>Actinomycetota</taxon>
        <taxon>Actinomycetes</taxon>
        <taxon>Micrococcales</taxon>
        <taxon>Bogoriellaceae</taxon>
        <taxon>Georgenia</taxon>
    </lineage>
</organism>
<feature type="transmembrane region" description="Helical" evidence="7">
    <location>
        <begin position="20"/>
        <end position="44"/>
    </location>
</feature>
<feature type="transmembrane region" description="Helical" evidence="7">
    <location>
        <begin position="73"/>
        <end position="91"/>
    </location>
</feature>
<dbReference type="RefSeq" id="WP_152231810.1">
    <property type="nucleotide sequence ID" value="NZ_BAAAOT010000027.1"/>
</dbReference>
<keyword evidence="9" id="KW-1185">Reference proteome</keyword>
<dbReference type="InterPro" id="IPR001851">
    <property type="entry name" value="ABC_transp_permease"/>
</dbReference>
<reference evidence="8 9" key="1">
    <citation type="submission" date="2019-10" db="EMBL/GenBank/DDBJ databases">
        <title>Georgenia wutianyii sp. nov. and Georgenia yuyongxinii sp. nov. isolated from plateau pika (Ochotona curzoniae) in the Qinghai-Tibet plateau of China.</title>
        <authorList>
            <person name="Tian Z."/>
        </authorList>
    </citation>
    <scope>NUCLEOTIDE SEQUENCE [LARGE SCALE GENOMIC DNA]</scope>
    <source>
        <strain evidence="8 9">JCM 15130</strain>
    </source>
</reference>
<keyword evidence="5 7" id="KW-0472">Membrane</keyword>
<feature type="transmembrane region" description="Helical" evidence="7">
    <location>
        <begin position="111"/>
        <end position="137"/>
    </location>
</feature>
<dbReference type="OrthoDB" id="9814461at2"/>
<dbReference type="PANTHER" id="PTHR30482">
    <property type="entry name" value="HIGH-AFFINITY BRANCHED-CHAIN AMINO ACID TRANSPORT SYSTEM PERMEASE"/>
    <property type="match status" value="1"/>
</dbReference>
<dbReference type="GO" id="GO:0005886">
    <property type="term" value="C:plasma membrane"/>
    <property type="evidence" value="ECO:0007669"/>
    <property type="project" value="UniProtKB-SubCell"/>
</dbReference>
<dbReference type="Proteomes" id="UP000429644">
    <property type="component" value="Unassembled WGS sequence"/>
</dbReference>
<keyword evidence="2" id="KW-1003">Cell membrane</keyword>
<feature type="transmembrane region" description="Helical" evidence="7">
    <location>
        <begin position="305"/>
        <end position="331"/>
    </location>
</feature>
<feature type="transmembrane region" description="Helical" evidence="7">
    <location>
        <begin position="144"/>
        <end position="162"/>
    </location>
</feature>
<keyword evidence="3 7" id="KW-0812">Transmembrane</keyword>
<comment type="caution">
    <text evidence="8">The sequence shown here is derived from an EMBL/GenBank/DDBJ whole genome shotgun (WGS) entry which is preliminary data.</text>
</comment>
<evidence type="ECO:0000256" key="7">
    <source>
        <dbReference type="SAM" id="Phobius"/>
    </source>
</evidence>
<evidence type="ECO:0000256" key="1">
    <source>
        <dbReference type="ARBA" id="ARBA00004651"/>
    </source>
</evidence>
<gene>
    <name evidence="8" type="ORF">GB882_10550</name>
</gene>
<evidence type="ECO:0000256" key="3">
    <source>
        <dbReference type="ARBA" id="ARBA00022692"/>
    </source>
</evidence>
<dbReference type="PANTHER" id="PTHR30482:SF1">
    <property type="entry name" value="BRANCHED-CHAIN AMINO ACID TRANSPORT PERMEASE PROTEIN LIVM-RELATED"/>
    <property type="match status" value="1"/>
</dbReference>
<feature type="transmembrane region" description="Helical" evidence="7">
    <location>
        <begin position="50"/>
        <end position="66"/>
    </location>
</feature>
<dbReference type="CDD" id="cd06581">
    <property type="entry name" value="TM_PBP1_LivM_like"/>
    <property type="match status" value="1"/>
</dbReference>
<accession>A0A7J9UWW3</accession>
<feature type="transmembrane region" description="Helical" evidence="7">
    <location>
        <begin position="280"/>
        <end position="299"/>
    </location>
</feature>
<evidence type="ECO:0000256" key="4">
    <source>
        <dbReference type="ARBA" id="ARBA00022989"/>
    </source>
</evidence>
<comment type="subcellular location">
    <subcellularLocation>
        <location evidence="1">Cell membrane</location>
        <topology evidence="1">Multi-pass membrane protein</topology>
    </subcellularLocation>
</comment>
<feature type="transmembrane region" description="Helical" evidence="7">
    <location>
        <begin position="182"/>
        <end position="199"/>
    </location>
</feature>
<evidence type="ECO:0000313" key="8">
    <source>
        <dbReference type="EMBL" id="MPV89108.1"/>
    </source>
</evidence>
<feature type="region of interest" description="Disordered" evidence="6">
    <location>
        <begin position="354"/>
        <end position="395"/>
    </location>
</feature>
<evidence type="ECO:0000256" key="5">
    <source>
        <dbReference type="ARBA" id="ARBA00023136"/>
    </source>
</evidence>
<keyword evidence="4 7" id="KW-1133">Transmembrane helix</keyword>
<name>A0A7J9UWW3_9MICO</name>
<feature type="transmembrane region" description="Helical" evidence="7">
    <location>
        <begin position="230"/>
        <end position="248"/>
    </location>
</feature>